<comment type="caution">
    <text evidence="2">The sequence shown here is derived from an EMBL/GenBank/DDBJ whole genome shotgun (WGS) entry which is preliminary data.</text>
</comment>
<organism evidence="2 3">
    <name type="scientific">Novosphingobium endophyticum</name>
    <dbReference type="NCBI Taxonomy" id="1955250"/>
    <lineage>
        <taxon>Bacteria</taxon>
        <taxon>Pseudomonadati</taxon>
        <taxon>Pseudomonadota</taxon>
        <taxon>Alphaproteobacteria</taxon>
        <taxon>Sphingomonadales</taxon>
        <taxon>Sphingomonadaceae</taxon>
        <taxon>Novosphingobium</taxon>
    </lineage>
</organism>
<proteinExistence type="predicted"/>
<dbReference type="RefSeq" id="WP_188770546.1">
    <property type="nucleotide sequence ID" value="NZ_BMHK01000009.1"/>
</dbReference>
<feature type="chain" id="PRO_5037632647" evidence="1">
    <location>
        <begin position="24"/>
        <end position="213"/>
    </location>
</feature>
<dbReference type="EMBL" id="BMHK01000009">
    <property type="protein sequence ID" value="GGB99538.1"/>
    <property type="molecule type" value="Genomic_DNA"/>
</dbReference>
<reference evidence="2" key="2">
    <citation type="submission" date="2020-09" db="EMBL/GenBank/DDBJ databases">
        <authorList>
            <person name="Sun Q."/>
            <person name="Zhou Y."/>
        </authorList>
    </citation>
    <scope>NUCLEOTIDE SEQUENCE</scope>
    <source>
        <strain evidence="2">CGMCC 1.15095</strain>
    </source>
</reference>
<dbReference type="AlphaFoldDB" id="A0A916X4B2"/>
<protein>
    <submittedName>
        <fullName evidence="2">Uncharacterized protein</fullName>
    </submittedName>
</protein>
<evidence type="ECO:0000313" key="3">
    <source>
        <dbReference type="Proteomes" id="UP000608154"/>
    </source>
</evidence>
<evidence type="ECO:0000256" key="1">
    <source>
        <dbReference type="SAM" id="SignalP"/>
    </source>
</evidence>
<keyword evidence="1" id="KW-0732">Signal</keyword>
<sequence>MNGIRTTLLALVGAALMCGTAGAAYDKLPKGLARLTPEEVSRRIEVTDDPLEPYILVSTRGAWARGRSIDGAHANDVHLRALVDRGSGAVQWQVWHELVSGRVMRDMTEVSYRVGGRPQKADVLVMKRWSADCPSVDAIHTACNQYARLVFELPGSVVQEIADAYSPGHRAAWRLRFTDARGATIAGGLAPAEASGLVEAVTRVRHQHLTPVN</sequence>
<feature type="signal peptide" evidence="1">
    <location>
        <begin position="1"/>
        <end position="23"/>
    </location>
</feature>
<gene>
    <name evidence="2" type="ORF">GCM10011494_17520</name>
</gene>
<keyword evidence="3" id="KW-1185">Reference proteome</keyword>
<reference evidence="2" key="1">
    <citation type="journal article" date="2014" name="Int. J. Syst. Evol. Microbiol.">
        <title>Complete genome sequence of Corynebacterium casei LMG S-19264T (=DSM 44701T), isolated from a smear-ripened cheese.</title>
        <authorList>
            <consortium name="US DOE Joint Genome Institute (JGI-PGF)"/>
            <person name="Walter F."/>
            <person name="Albersmeier A."/>
            <person name="Kalinowski J."/>
            <person name="Ruckert C."/>
        </authorList>
    </citation>
    <scope>NUCLEOTIDE SEQUENCE</scope>
    <source>
        <strain evidence="2">CGMCC 1.15095</strain>
    </source>
</reference>
<name>A0A916X4B2_9SPHN</name>
<evidence type="ECO:0000313" key="2">
    <source>
        <dbReference type="EMBL" id="GGB99538.1"/>
    </source>
</evidence>
<accession>A0A916X4B2</accession>
<dbReference type="Proteomes" id="UP000608154">
    <property type="component" value="Unassembled WGS sequence"/>
</dbReference>